<comment type="caution">
    <text evidence="1">The sequence shown here is derived from an EMBL/GenBank/DDBJ whole genome shotgun (WGS) entry which is preliminary data.</text>
</comment>
<evidence type="ECO:0000313" key="2">
    <source>
        <dbReference type="Proteomes" id="UP001472677"/>
    </source>
</evidence>
<proteinExistence type="predicted"/>
<sequence length="150" mass="16572">MKQVQGRDYGKLKRRVEKGSGKYLPVPRPPLEISTSTDNNRTTTPTIVGLELGLLLKHVQPEAMQFLGQNFICTFDLCSWLTPLGLGCEMGWLGVTIVRVYTWGVLHCPGCRLSLEGVIGLNFCLPWYAASASSDCHLLDSMVYPKPGDT</sequence>
<accession>A0ABR2DLM4</accession>
<dbReference type="Proteomes" id="UP001472677">
    <property type="component" value="Unassembled WGS sequence"/>
</dbReference>
<organism evidence="1 2">
    <name type="scientific">Hibiscus sabdariffa</name>
    <name type="common">roselle</name>
    <dbReference type="NCBI Taxonomy" id="183260"/>
    <lineage>
        <taxon>Eukaryota</taxon>
        <taxon>Viridiplantae</taxon>
        <taxon>Streptophyta</taxon>
        <taxon>Embryophyta</taxon>
        <taxon>Tracheophyta</taxon>
        <taxon>Spermatophyta</taxon>
        <taxon>Magnoliopsida</taxon>
        <taxon>eudicotyledons</taxon>
        <taxon>Gunneridae</taxon>
        <taxon>Pentapetalae</taxon>
        <taxon>rosids</taxon>
        <taxon>malvids</taxon>
        <taxon>Malvales</taxon>
        <taxon>Malvaceae</taxon>
        <taxon>Malvoideae</taxon>
        <taxon>Hibiscus</taxon>
    </lineage>
</organism>
<protein>
    <submittedName>
        <fullName evidence="1">Uncharacterized protein</fullName>
    </submittedName>
</protein>
<keyword evidence="2" id="KW-1185">Reference proteome</keyword>
<name>A0ABR2DLM4_9ROSI</name>
<gene>
    <name evidence="1" type="ORF">V6N12_014924</name>
</gene>
<evidence type="ECO:0000313" key="1">
    <source>
        <dbReference type="EMBL" id="KAK8542323.1"/>
    </source>
</evidence>
<dbReference type="EMBL" id="JBBPBM010000024">
    <property type="protein sequence ID" value="KAK8542323.1"/>
    <property type="molecule type" value="Genomic_DNA"/>
</dbReference>
<reference evidence="1 2" key="1">
    <citation type="journal article" date="2024" name="G3 (Bethesda)">
        <title>Genome assembly of Hibiscus sabdariffa L. provides insights into metabolisms of medicinal natural products.</title>
        <authorList>
            <person name="Kim T."/>
        </authorList>
    </citation>
    <scope>NUCLEOTIDE SEQUENCE [LARGE SCALE GENOMIC DNA]</scope>
    <source>
        <strain evidence="1">TK-2024</strain>
        <tissue evidence="1">Old leaves</tissue>
    </source>
</reference>